<dbReference type="FunFam" id="3.90.45.10:FF:000003">
    <property type="entry name" value="Peptide deformylase"/>
    <property type="match status" value="1"/>
</dbReference>
<dbReference type="PRINTS" id="PR01576">
    <property type="entry name" value="PDEFORMYLASE"/>
</dbReference>
<evidence type="ECO:0000256" key="3">
    <source>
        <dbReference type="ARBA" id="ARBA00022801"/>
    </source>
</evidence>
<dbReference type="GO" id="GO:0046872">
    <property type="term" value="F:metal ion binding"/>
    <property type="evidence" value="ECO:0007669"/>
    <property type="project" value="UniProtKB-KW"/>
</dbReference>
<protein>
    <recommendedName>
        <fullName evidence="7">Peptide deformylase</fullName>
        <ecNumber evidence="7">3.5.1.88</ecNumber>
    </recommendedName>
</protein>
<evidence type="ECO:0000256" key="5">
    <source>
        <dbReference type="ARBA" id="ARBA00037114"/>
    </source>
</evidence>
<accession>A0A8D8WP33</accession>
<dbReference type="NCBIfam" id="NF001159">
    <property type="entry name" value="PRK00150.1-3"/>
    <property type="match status" value="1"/>
</dbReference>
<dbReference type="EMBL" id="HBUF01385439">
    <property type="protein sequence ID" value="CAG6732002.1"/>
    <property type="molecule type" value="Transcribed_RNA"/>
</dbReference>
<dbReference type="GO" id="GO:0005739">
    <property type="term" value="C:mitochondrion"/>
    <property type="evidence" value="ECO:0007669"/>
    <property type="project" value="TreeGrafter"/>
</dbReference>
<dbReference type="InterPro" id="IPR023635">
    <property type="entry name" value="Peptide_deformylase"/>
</dbReference>
<dbReference type="SUPFAM" id="SSF56420">
    <property type="entry name" value="Peptide deformylase"/>
    <property type="match status" value="1"/>
</dbReference>
<dbReference type="EMBL" id="HBUF01022155">
    <property type="protein sequence ID" value="CAG6611589.1"/>
    <property type="molecule type" value="Transcribed_RNA"/>
</dbReference>
<dbReference type="PANTHER" id="PTHR10458:SF2">
    <property type="entry name" value="PEPTIDE DEFORMYLASE, MITOCHONDRIAL"/>
    <property type="match status" value="1"/>
</dbReference>
<dbReference type="AlphaFoldDB" id="A0A8D8WP33"/>
<dbReference type="EMBL" id="HBUF01385440">
    <property type="protein sequence ID" value="CAG6732003.1"/>
    <property type="molecule type" value="Transcribed_RNA"/>
</dbReference>
<evidence type="ECO:0000256" key="1">
    <source>
        <dbReference type="ARBA" id="ARBA00010759"/>
    </source>
</evidence>
<dbReference type="EC" id="3.5.1.88" evidence="7"/>
<dbReference type="InterPro" id="IPR036821">
    <property type="entry name" value="Peptide_deformylase_sf"/>
</dbReference>
<dbReference type="PANTHER" id="PTHR10458">
    <property type="entry name" value="PEPTIDE DEFORMYLASE"/>
    <property type="match status" value="1"/>
</dbReference>
<dbReference type="EMBL" id="HBUF01209634">
    <property type="protein sequence ID" value="CAG6665149.1"/>
    <property type="molecule type" value="Transcribed_RNA"/>
</dbReference>
<keyword evidence="3 7" id="KW-0378">Hydrolase</keyword>
<comment type="similarity">
    <text evidence="1 7">Belongs to the polypeptide deformylase family.</text>
</comment>
<evidence type="ECO:0000256" key="2">
    <source>
        <dbReference type="ARBA" id="ARBA00022723"/>
    </source>
</evidence>
<dbReference type="CDD" id="cd00487">
    <property type="entry name" value="Pep_deformylase"/>
    <property type="match status" value="1"/>
</dbReference>
<evidence type="ECO:0000313" key="8">
    <source>
        <dbReference type="EMBL" id="CAG6665149.1"/>
    </source>
</evidence>
<name>A0A8D8WP33_9HEMI</name>
<comment type="catalytic activity">
    <reaction evidence="6 7">
        <text>N-terminal N-formyl-L-methionyl-[peptide] + H2O = N-terminal L-methionyl-[peptide] + formate</text>
        <dbReference type="Rhea" id="RHEA:24420"/>
        <dbReference type="Rhea" id="RHEA-COMP:10639"/>
        <dbReference type="Rhea" id="RHEA-COMP:10640"/>
        <dbReference type="ChEBI" id="CHEBI:15377"/>
        <dbReference type="ChEBI" id="CHEBI:15740"/>
        <dbReference type="ChEBI" id="CHEBI:49298"/>
        <dbReference type="ChEBI" id="CHEBI:64731"/>
        <dbReference type="EC" id="3.5.1.88"/>
    </reaction>
</comment>
<dbReference type="Pfam" id="PF01327">
    <property type="entry name" value="Pep_deformylase"/>
    <property type="match status" value="1"/>
</dbReference>
<evidence type="ECO:0000256" key="7">
    <source>
        <dbReference type="RuleBase" id="RU362111"/>
    </source>
</evidence>
<sequence>MKLVRVIKSLLRQKVVPKKPPYEHITQIGDPVLRYVCKPIDPTEINTDKTQELILHMKNLMRRFQLFGLSAPQVGLPLRLFIIAFPKPEEIFSKDEIDRLEMKSFPHMVWINPEMKILDYKTKITEVENCGSLKSLQAQVSRFRKVQLTGLNESGESTSWTADGWAARMVQHEMDHLNGTLFTDCMLPKTLECISWHDINLQNGLLELRYYQS</sequence>
<dbReference type="GO" id="GO:0042586">
    <property type="term" value="F:peptide deformylase activity"/>
    <property type="evidence" value="ECO:0007669"/>
    <property type="project" value="UniProtKB-EC"/>
</dbReference>
<dbReference type="EMBL" id="HBUF01385438">
    <property type="protein sequence ID" value="CAG6732000.1"/>
    <property type="molecule type" value="Transcribed_RNA"/>
</dbReference>
<keyword evidence="2 7" id="KW-0479">Metal-binding</keyword>
<evidence type="ECO:0000256" key="4">
    <source>
        <dbReference type="ARBA" id="ARBA00022917"/>
    </source>
</evidence>
<dbReference type="EMBL" id="HBUF01022156">
    <property type="protein sequence ID" value="CAG6611590.1"/>
    <property type="molecule type" value="Transcribed_RNA"/>
</dbReference>
<dbReference type="GO" id="GO:0006412">
    <property type="term" value="P:translation"/>
    <property type="evidence" value="ECO:0007669"/>
    <property type="project" value="UniProtKB-KW"/>
</dbReference>
<dbReference type="EMBL" id="HBUF01022154">
    <property type="protein sequence ID" value="CAG6611588.1"/>
    <property type="molecule type" value="Transcribed_RNA"/>
</dbReference>
<evidence type="ECO:0000256" key="6">
    <source>
        <dbReference type="ARBA" id="ARBA00048875"/>
    </source>
</evidence>
<reference evidence="8" key="1">
    <citation type="submission" date="2021-05" db="EMBL/GenBank/DDBJ databases">
        <authorList>
            <person name="Alioto T."/>
            <person name="Alioto T."/>
            <person name="Gomez Garrido J."/>
        </authorList>
    </citation>
    <scope>NUCLEOTIDE SEQUENCE</scope>
</reference>
<comment type="function">
    <text evidence="5 7">Removes the formyl group from the N-terminal Met of newly synthesized proteins.</text>
</comment>
<proteinExistence type="inferred from homology"/>
<organism evidence="8">
    <name type="scientific">Cacopsylla melanoneura</name>
    <dbReference type="NCBI Taxonomy" id="428564"/>
    <lineage>
        <taxon>Eukaryota</taxon>
        <taxon>Metazoa</taxon>
        <taxon>Ecdysozoa</taxon>
        <taxon>Arthropoda</taxon>
        <taxon>Hexapoda</taxon>
        <taxon>Insecta</taxon>
        <taxon>Pterygota</taxon>
        <taxon>Neoptera</taxon>
        <taxon>Paraneoptera</taxon>
        <taxon>Hemiptera</taxon>
        <taxon>Sternorrhyncha</taxon>
        <taxon>Psylloidea</taxon>
        <taxon>Psyllidae</taxon>
        <taxon>Psyllinae</taxon>
        <taxon>Cacopsylla</taxon>
    </lineage>
</organism>
<keyword evidence="4 7" id="KW-0648">Protein biosynthesis</keyword>
<dbReference type="EMBL" id="HBUF01559270">
    <property type="protein sequence ID" value="CAG6761466.1"/>
    <property type="molecule type" value="Transcribed_RNA"/>
</dbReference>
<dbReference type="EMBL" id="HBUF01209633">
    <property type="protein sequence ID" value="CAG6665147.1"/>
    <property type="molecule type" value="Transcribed_RNA"/>
</dbReference>
<dbReference type="HAMAP" id="MF_00163">
    <property type="entry name" value="Pep_deformylase"/>
    <property type="match status" value="1"/>
</dbReference>
<dbReference type="PIRSF" id="PIRSF004749">
    <property type="entry name" value="Pep_def"/>
    <property type="match status" value="1"/>
</dbReference>
<dbReference type="Gene3D" id="3.90.45.10">
    <property type="entry name" value="Peptide deformylase"/>
    <property type="match status" value="1"/>
</dbReference>
<dbReference type="EMBL" id="HBUF01385441">
    <property type="protein sequence ID" value="CAG6732004.1"/>
    <property type="molecule type" value="Transcribed_RNA"/>
</dbReference>